<dbReference type="GeneID" id="110986513"/>
<dbReference type="AlphaFoldDB" id="A0A8B7ZEQ3"/>
<evidence type="ECO:0000313" key="2">
    <source>
        <dbReference type="Proteomes" id="UP000694845"/>
    </source>
</evidence>
<dbReference type="RefSeq" id="XP_022104119.1">
    <property type="nucleotide sequence ID" value="XM_022248427.1"/>
</dbReference>
<feature type="compositionally biased region" description="Polar residues" evidence="1">
    <location>
        <begin position="101"/>
        <end position="119"/>
    </location>
</feature>
<dbReference type="OrthoDB" id="10504243at2759"/>
<evidence type="ECO:0000313" key="3">
    <source>
        <dbReference type="RefSeq" id="XP_022104119.1"/>
    </source>
</evidence>
<dbReference type="KEGG" id="aplc:110986513"/>
<feature type="compositionally biased region" description="Polar residues" evidence="1">
    <location>
        <begin position="44"/>
        <end position="72"/>
    </location>
</feature>
<evidence type="ECO:0000256" key="1">
    <source>
        <dbReference type="SAM" id="MobiDB-lite"/>
    </source>
</evidence>
<gene>
    <name evidence="3" type="primary">LOC110986513</name>
</gene>
<protein>
    <submittedName>
        <fullName evidence="3">Uncharacterized protein LOC110986513 isoform X1</fullName>
    </submittedName>
</protein>
<keyword evidence="2" id="KW-1185">Reference proteome</keyword>
<dbReference type="Proteomes" id="UP000694845">
    <property type="component" value="Unplaced"/>
</dbReference>
<feature type="region of interest" description="Disordered" evidence="1">
    <location>
        <begin position="1"/>
        <end position="72"/>
    </location>
</feature>
<organism evidence="2 3">
    <name type="scientific">Acanthaster planci</name>
    <name type="common">Crown-of-thorns starfish</name>
    <dbReference type="NCBI Taxonomy" id="133434"/>
    <lineage>
        <taxon>Eukaryota</taxon>
        <taxon>Metazoa</taxon>
        <taxon>Echinodermata</taxon>
        <taxon>Eleutherozoa</taxon>
        <taxon>Asterozoa</taxon>
        <taxon>Asteroidea</taxon>
        <taxon>Valvatacea</taxon>
        <taxon>Valvatida</taxon>
        <taxon>Acanthasteridae</taxon>
        <taxon>Acanthaster</taxon>
    </lineage>
</organism>
<sequence>MLNVSMNGSEASSLKKRKADSIVSDRTSMPRKMSVQELPVSPTPMRSQELLPSSSQRHGTSQQPSTQSDRASLQNCPLHLPVSDACQRKPQVYLSSMLPLHQQQPPSTENQSESPPSKSRQAKTCLLSLQGPNSMSPLKAFACSQSQPLHSQGLPLPSETSGPTPLVPDALVALPADLPERTCPSPHTSGMVNSVREQSRRITEDIKAIEERCQYFYADLPRTCAKPAVPVQFAYLGEGTSETSLIVAMIEAVLKKMSRVTRSVVQLKEHICHWDNSGATMIDEILAEYKKNAKGMKMMQECIVGARKAIDEFSEFWSDKDSEDS</sequence>
<feature type="region of interest" description="Disordered" evidence="1">
    <location>
        <begin position="100"/>
        <end position="122"/>
    </location>
</feature>
<proteinExistence type="predicted"/>
<reference evidence="3" key="1">
    <citation type="submission" date="2025-08" db="UniProtKB">
        <authorList>
            <consortium name="RefSeq"/>
        </authorList>
    </citation>
    <scope>IDENTIFICATION</scope>
</reference>
<feature type="compositionally biased region" description="Polar residues" evidence="1">
    <location>
        <begin position="1"/>
        <end position="12"/>
    </location>
</feature>
<accession>A0A8B7ZEQ3</accession>
<name>A0A8B7ZEQ3_ACAPL</name>